<comment type="caution">
    <text evidence="2">The sequence shown here is derived from an EMBL/GenBank/DDBJ whole genome shotgun (WGS) entry which is preliminary data.</text>
</comment>
<dbReference type="Gene3D" id="3.20.20.140">
    <property type="entry name" value="Metal-dependent hydrolases"/>
    <property type="match status" value="1"/>
</dbReference>
<reference evidence="3" key="1">
    <citation type="submission" date="2017-09" db="EMBL/GenBank/DDBJ databases">
        <title>Depth-based differentiation of microbial function through sediment-hosted aquifers and enrichment of novel symbionts in the deep terrestrial subsurface.</title>
        <authorList>
            <person name="Probst A.J."/>
            <person name="Ladd B."/>
            <person name="Jarett J.K."/>
            <person name="Geller-Mcgrath D.E."/>
            <person name="Sieber C.M.K."/>
            <person name="Emerson J.B."/>
            <person name="Anantharaman K."/>
            <person name="Thomas B.C."/>
            <person name="Malmstrom R."/>
            <person name="Stieglmeier M."/>
            <person name="Klingl A."/>
            <person name="Woyke T."/>
            <person name="Ryan C.M."/>
            <person name="Banfield J.F."/>
        </authorList>
    </citation>
    <scope>NUCLEOTIDE SEQUENCE [LARGE SCALE GENOMIC DNA]</scope>
</reference>
<dbReference type="InterPro" id="IPR004013">
    <property type="entry name" value="PHP_dom"/>
</dbReference>
<dbReference type="Proteomes" id="UP000231538">
    <property type="component" value="Unassembled WGS sequence"/>
</dbReference>
<dbReference type="GO" id="GO:0008408">
    <property type="term" value="F:3'-5' exonuclease activity"/>
    <property type="evidence" value="ECO:0007669"/>
    <property type="project" value="InterPro"/>
</dbReference>
<dbReference type="InterPro" id="IPR004805">
    <property type="entry name" value="DnaE2/DnaE/PolC"/>
</dbReference>
<sequence length="149" mass="17006">MSKFTHLHVHSHYSLLDGLPKIDELLDYVQKLGMDSVGLTDHGNIYGAVEFYKKAKEKGIKPIIGAEMYLAFERMTQERPNIDDKRYHLVLLVKNKTGYKNLVKLITKAHLEGFYYKPRIDEELLAQYSEGLIGLSACLQGKIPKLILA</sequence>
<feature type="domain" description="Polymerase/histidinol phosphatase N-terminal" evidence="1">
    <location>
        <begin position="5"/>
        <end position="72"/>
    </location>
</feature>
<protein>
    <submittedName>
        <fullName evidence="2">DNA polymerase III subunit alpha</fullName>
        <ecNumber evidence="2">2.7.7.7</ecNumber>
    </submittedName>
</protein>
<dbReference type="InterPro" id="IPR016195">
    <property type="entry name" value="Pol/histidinol_Pase-like"/>
</dbReference>
<name>A0A2M7V0D3_9BACT</name>
<feature type="non-terminal residue" evidence="2">
    <location>
        <position position="149"/>
    </location>
</feature>
<evidence type="ECO:0000259" key="1">
    <source>
        <dbReference type="SMART" id="SM00481"/>
    </source>
</evidence>
<dbReference type="SMART" id="SM00481">
    <property type="entry name" value="POLIIIAc"/>
    <property type="match status" value="1"/>
</dbReference>
<proteinExistence type="predicted"/>
<dbReference type="EMBL" id="PFPC01000010">
    <property type="protein sequence ID" value="PIZ89658.1"/>
    <property type="molecule type" value="Genomic_DNA"/>
</dbReference>
<dbReference type="EC" id="2.7.7.7" evidence="2"/>
<dbReference type="Pfam" id="PF02811">
    <property type="entry name" value="PHP"/>
    <property type="match status" value="1"/>
</dbReference>
<organism evidence="2 3">
    <name type="scientific">Candidatus Nealsonbacteria bacterium CG_4_10_14_0_2_um_filter_37_10</name>
    <dbReference type="NCBI Taxonomy" id="1974679"/>
    <lineage>
        <taxon>Bacteria</taxon>
        <taxon>Candidatus Nealsoniibacteriota</taxon>
    </lineage>
</organism>
<dbReference type="PANTHER" id="PTHR32294">
    <property type="entry name" value="DNA POLYMERASE III SUBUNIT ALPHA"/>
    <property type="match status" value="1"/>
</dbReference>
<dbReference type="PANTHER" id="PTHR32294:SF0">
    <property type="entry name" value="DNA POLYMERASE III SUBUNIT ALPHA"/>
    <property type="match status" value="1"/>
</dbReference>
<accession>A0A2M7V0D3</accession>
<keyword evidence="2" id="KW-0808">Transferase</keyword>
<keyword evidence="2" id="KW-0548">Nucleotidyltransferase</keyword>
<dbReference type="InterPro" id="IPR003141">
    <property type="entry name" value="Pol/His_phosphatase_N"/>
</dbReference>
<evidence type="ECO:0000313" key="2">
    <source>
        <dbReference type="EMBL" id="PIZ89658.1"/>
    </source>
</evidence>
<evidence type="ECO:0000313" key="3">
    <source>
        <dbReference type="Proteomes" id="UP000231538"/>
    </source>
</evidence>
<dbReference type="GO" id="GO:0006260">
    <property type="term" value="P:DNA replication"/>
    <property type="evidence" value="ECO:0007669"/>
    <property type="project" value="InterPro"/>
</dbReference>
<dbReference type="AlphaFoldDB" id="A0A2M7V0D3"/>
<dbReference type="GO" id="GO:0003887">
    <property type="term" value="F:DNA-directed DNA polymerase activity"/>
    <property type="evidence" value="ECO:0007669"/>
    <property type="project" value="UniProtKB-EC"/>
</dbReference>
<dbReference type="SUPFAM" id="SSF89550">
    <property type="entry name" value="PHP domain-like"/>
    <property type="match status" value="1"/>
</dbReference>
<gene>
    <name evidence="2" type="primary">dnaE</name>
    <name evidence="2" type="ORF">COX89_00335</name>
</gene>